<dbReference type="GO" id="GO:0097367">
    <property type="term" value="F:carbohydrate derivative binding"/>
    <property type="evidence" value="ECO:0007669"/>
    <property type="project" value="InterPro"/>
</dbReference>
<dbReference type="PROSITE" id="PS51464">
    <property type="entry name" value="SIS"/>
    <property type="match status" value="1"/>
</dbReference>
<evidence type="ECO:0000259" key="5">
    <source>
        <dbReference type="PROSITE" id="PS51464"/>
    </source>
</evidence>
<dbReference type="Gene3D" id="1.10.10.10">
    <property type="entry name" value="Winged helix-like DNA-binding domain superfamily/Winged helix DNA-binding domain"/>
    <property type="match status" value="1"/>
</dbReference>
<keyword evidence="2" id="KW-0238">DNA-binding</keyword>
<proteinExistence type="predicted"/>
<dbReference type="SUPFAM" id="SSF46689">
    <property type="entry name" value="Homeodomain-like"/>
    <property type="match status" value="1"/>
</dbReference>
<feature type="domain" description="HTH rpiR-type" evidence="4">
    <location>
        <begin position="1"/>
        <end position="77"/>
    </location>
</feature>
<dbReference type="InterPro" id="IPR009057">
    <property type="entry name" value="Homeodomain-like_sf"/>
</dbReference>
<dbReference type="CDD" id="cd05013">
    <property type="entry name" value="SIS_RpiR"/>
    <property type="match status" value="1"/>
</dbReference>
<dbReference type="InterPro" id="IPR047640">
    <property type="entry name" value="RpiR-like"/>
</dbReference>
<dbReference type="PANTHER" id="PTHR30514">
    <property type="entry name" value="GLUCOKINASE"/>
    <property type="match status" value="1"/>
</dbReference>
<dbReference type="InterPro" id="IPR035472">
    <property type="entry name" value="RpiR-like_SIS"/>
</dbReference>
<organism evidence="6">
    <name type="scientific">bioreactor metagenome</name>
    <dbReference type="NCBI Taxonomy" id="1076179"/>
    <lineage>
        <taxon>unclassified sequences</taxon>
        <taxon>metagenomes</taxon>
        <taxon>ecological metagenomes</taxon>
    </lineage>
</organism>
<keyword evidence="3" id="KW-0804">Transcription</keyword>
<dbReference type="GO" id="GO:0003700">
    <property type="term" value="F:DNA-binding transcription factor activity"/>
    <property type="evidence" value="ECO:0007669"/>
    <property type="project" value="InterPro"/>
</dbReference>
<dbReference type="Pfam" id="PF01418">
    <property type="entry name" value="HTH_6"/>
    <property type="match status" value="1"/>
</dbReference>
<dbReference type="InterPro" id="IPR001347">
    <property type="entry name" value="SIS_dom"/>
</dbReference>
<comment type="caution">
    <text evidence="6">The sequence shown here is derived from an EMBL/GenBank/DDBJ whole genome shotgun (WGS) entry which is preliminary data.</text>
</comment>
<accession>A0A644ZFS8</accession>
<protein>
    <submittedName>
        <fullName evidence="6">HTH-type transcriptional regulator GlvR</fullName>
    </submittedName>
</protein>
<evidence type="ECO:0000256" key="1">
    <source>
        <dbReference type="ARBA" id="ARBA00023015"/>
    </source>
</evidence>
<evidence type="ECO:0000313" key="6">
    <source>
        <dbReference type="EMBL" id="MPM37563.1"/>
    </source>
</evidence>
<dbReference type="GO" id="GO:1901135">
    <property type="term" value="P:carbohydrate derivative metabolic process"/>
    <property type="evidence" value="ECO:0007669"/>
    <property type="project" value="InterPro"/>
</dbReference>
<feature type="domain" description="SIS" evidence="5">
    <location>
        <begin position="107"/>
        <end position="245"/>
    </location>
</feature>
<sequence length="261" mass="30156">MQLEELVYKNYSSLNSTDLFIWKYISLNKKDSSTQTIDELALNCNVSRTTITRFVRKLGLKGYSEFKVLLSWEVKERDILSDEAYYTACDSIIHFIESRREKDYDKICKMIYESTHVYVYGSGDIQSSVAKQIKRMFLSCQEKIYDFGGTTFDKSFYNMVGADDVVILISLSGSSEKIISIARNLKLRGCKIIAITELKDNELSNISDEVMYISAAKISILELHPSYQMTMLYFVLAELLFIKYSIYKKHRMLSEGLECTL</sequence>
<keyword evidence="1" id="KW-0805">Transcription regulation</keyword>
<dbReference type="InterPro" id="IPR046348">
    <property type="entry name" value="SIS_dom_sf"/>
</dbReference>
<evidence type="ECO:0000256" key="3">
    <source>
        <dbReference type="ARBA" id="ARBA00023163"/>
    </source>
</evidence>
<dbReference type="GO" id="GO:0003677">
    <property type="term" value="F:DNA binding"/>
    <property type="evidence" value="ECO:0007669"/>
    <property type="project" value="UniProtKB-KW"/>
</dbReference>
<evidence type="ECO:0000256" key="2">
    <source>
        <dbReference type="ARBA" id="ARBA00023125"/>
    </source>
</evidence>
<reference evidence="6" key="1">
    <citation type="submission" date="2019-08" db="EMBL/GenBank/DDBJ databases">
        <authorList>
            <person name="Kucharzyk K."/>
            <person name="Murdoch R.W."/>
            <person name="Higgins S."/>
            <person name="Loffler F."/>
        </authorList>
    </citation>
    <scope>NUCLEOTIDE SEQUENCE</scope>
</reference>
<dbReference type="SUPFAM" id="SSF53697">
    <property type="entry name" value="SIS domain"/>
    <property type="match status" value="1"/>
</dbReference>
<dbReference type="PANTHER" id="PTHR30514:SF1">
    <property type="entry name" value="HTH-TYPE TRANSCRIPTIONAL REGULATOR HEXR-RELATED"/>
    <property type="match status" value="1"/>
</dbReference>
<dbReference type="AlphaFoldDB" id="A0A644ZFS8"/>
<evidence type="ECO:0000259" key="4">
    <source>
        <dbReference type="PROSITE" id="PS51071"/>
    </source>
</evidence>
<dbReference type="InterPro" id="IPR036388">
    <property type="entry name" value="WH-like_DNA-bd_sf"/>
</dbReference>
<gene>
    <name evidence="6" type="primary">glvR_7</name>
    <name evidence="6" type="ORF">SDC9_84181</name>
</gene>
<dbReference type="Gene3D" id="3.40.50.10490">
    <property type="entry name" value="Glucose-6-phosphate isomerase like protein, domain 1"/>
    <property type="match status" value="1"/>
</dbReference>
<name>A0A644ZFS8_9ZZZZ</name>
<dbReference type="Pfam" id="PF01380">
    <property type="entry name" value="SIS"/>
    <property type="match status" value="1"/>
</dbReference>
<dbReference type="InterPro" id="IPR000281">
    <property type="entry name" value="HTH_RpiR"/>
</dbReference>
<dbReference type="PROSITE" id="PS51071">
    <property type="entry name" value="HTH_RPIR"/>
    <property type="match status" value="1"/>
</dbReference>
<dbReference type="EMBL" id="VSSQ01007992">
    <property type="protein sequence ID" value="MPM37563.1"/>
    <property type="molecule type" value="Genomic_DNA"/>
</dbReference>